<proteinExistence type="predicted"/>
<feature type="signal peptide" evidence="1">
    <location>
        <begin position="1"/>
        <end position="28"/>
    </location>
</feature>
<dbReference type="PANTHER" id="PTHR11559">
    <property type="entry name" value="CARBOXYLESTERASE"/>
    <property type="match status" value="1"/>
</dbReference>
<evidence type="ECO:0000313" key="4">
    <source>
        <dbReference type="WBParaSite" id="ALUE_0001529101-mRNA-1"/>
    </source>
</evidence>
<feature type="chain" id="PRO_5005656767" evidence="1">
    <location>
        <begin position="29"/>
        <end position="145"/>
    </location>
</feature>
<dbReference type="InterPro" id="IPR029058">
    <property type="entry name" value="AB_hydrolase_fold"/>
</dbReference>
<sequence length="145" mass="16316">MLYITEMETFAMNYIFLVVALLLNVCCAQQKDSIVATTTLGELIGFRVDYGSDRAQLYYGKADVFLGVPYVKPPIGPLRFAKPVPITQFTSDGKPYNATYQHPICPQLTSSNASMSEDCLIMNIFSPNVKFFYKFVAEILESENR</sequence>
<dbReference type="SUPFAM" id="SSF53474">
    <property type="entry name" value="alpha/beta-Hydrolases"/>
    <property type="match status" value="1"/>
</dbReference>
<keyword evidence="1" id="KW-0732">Signal</keyword>
<protein>
    <submittedName>
        <fullName evidence="4">COesterase domain-containing protein</fullName>
    </submittedName>
</protein>
<dbReference type="InterPro" id="IPR002018">
    <property type="entry name" value="CarbesteraseB"/>
</dbReference>
<name>A0A0M3IBX1_ASCLU</name>
<organism evidence="3 4">
    <name type="scientific">Ascaris lumbricoides</name>
    <name type="common">Giant roundworm</name>
    <dbReference type="NCBI Taxonomy" id="6252"/>
    <lineage>
        <taxon>Eukaryota</taxon>
        <taxon>Metazoa</taxon>
        <taxon>Ecdysozoa</taxon>
        <taxon>Nematoda</taxon>
        <taxon>Chromadorea</taxon>
        <taxon>Rhabditida</taxon>
        <taxon>Spirurina</taxon>
        <taxon>Ascaridomorpha</taxon>
        <taxon>Ascaridoidea</taxon>
        <taxon>Ascarididae</taxon>
        <taxon>Ascaris</taxon>
    </lineage>
</organism>
<evidence type="ECO:0000259" key="2">
    <source>
        <dbReference type="Pfam" id="PF00135"/>
    </source>
</evidence>
<dbReference type="Gene3D" id="3.40.50.1820">
    <property type="entry name" value="alpha/beta hydrolase"/>
    <property type="match status" value="1"/>
</dbReference>
<reference evidence="4" key="1">
    <citation type="submission" date="2017-02" db="UniProtKB">
        <authorList>
            <consortium name="WormBaseParasite"/>
        </authorList>
    </citation>
    <scope>IDENTIFICATION</scope>
</reference>
<dbReference type="WBParaSite" id="ALUE_0001529101-mRNA-1">
    <property type="protein sequence ID" value="ALUE_0001529101-mRNA-1"/>
    <property type="gene ID" value="ALUE_0001529101"/>
</dbReference>
<dbReference type="AlphaFoldDB" id="A0A0M3IBX1"/>
<evidence type="ECO:0000313" key="3">
    <source>
        <dbReference type="Proteomes" id="UP000036681"/>
    </source>
</evidence>
<dbReference type="Pfam" id="PF00135">
    <property type="entry name" value="COesterase"/>
    <property type="match status" value="1"/>
</dbReference>
<evidence type="ECO:0000256" key="1">
    <source>
        <dbReference type="SAM" id="SignalP"/>
    </source>
</evidence>
<feature type="domain" description="Carboxylesterase type B" evidence="2">
    <location>
        <begin position="34"/>
        <end position="128"/>
    </location>
</feature>
<keyword evidence="3" id="KW-1185">Reference proteome</keyword>
<dbReference type="Proteomes" id="UP000036681">
    <property type="component" value="Unplaced"/>
</dbReference>
<dbReference type="InterPro" id="IPR050309">
    <property type="entry name" value="Type-B_Carboxylest/Lipase"/>
</dbReference>
<accession>A0A0M3IBX1</accession>